<evidence type="ECO:0000256" key="5">
    <source>
        <dbReference type="SAM" id="Phobius"/>
    </source>
</evidence>
<dbReference type="InterPro" id="IPR039727">
    <property type="entry name" value="SE/Ars2"/>
</dbReference>
<evidence type="ECO:0000259" key="7">
    <source>
        <dbReference type="PROSITE" id="PS00028"/>
    </source>
</evidence>
<evidence type="ECO:0000256" key="3">
    <source>
        <dbReference type="ARBA" id="ARBA00023242"/>
    </source>
</evidence>
<feature type="compositionally biased region" description="Basic residues" evidence="4">
    <location>
        <begin position="226"/>
        <end position="239"/>
    </location>
</feature>
<evidence type="ECO:0000256" key="2">
    <source>
        <dbReference type="ARBA" id="ARBA00005407"/>
    </source>
</evidence>
<feature type="compositionally biased region" description="Polar residues" evidence="4">
    <location>
        <begin position="175"/>
        <end position="185"/>
    </location>
</feature>
<accession>A0A8T1U1Q4</accession>
<feature type="region of interest" description="Disordered" evidence="4">
    <location>
        <begin position="576"/>
        <end position="616"/>
    </location>
</feature>
<proteinExistence type="inferred from homology"/>
<feature type="region of interest" description="Disordered" evidence="4">
    <location>
        <begin position="734"/>
        <end position="857"/>
    </location>
</feature>
<feature type="compositionally biased region" description="Basic and acidic residues" evidence="4">
    <location>
        <begin position="782"/>
        <end position="809"/>
    </location>
</feature>
<dbReference type="InterPro" id="IPR013087">
    <property type="entry name" value="Znf_C2H2_type"/>
</dbReference>
<keyword evidence="5" id="KW-0472">Membrane</keyword>
<dbReference type="AlphaFoldDB" id="A0A8T1U1Q4"/>
<gene>
    <name evidence="8" type="ORF">JG687_00014396</name>
</gene>
<dbReference type="GO" id="GO:0016604">
    <property type="term" value="C:nuclear body"/>
    <property type="evidence" value="ECO:0007669"/>
    <property type="project" value="TreeGrafter"/>
</dbReference>
<feature type="compositionally biased region" description="Basic and acidic residues" evidence="4">
    <location>
        <begin position="580"/>
        <end position="616"/>
    </location>
</feature>
<feature type="signal peptide" evidence="6">
    <location>
        <begin position="1"/>
        <end position="25"/>
    </location>
</feature>
<dbReference type="PANTHER" id="PTHR13165:SF0">
    <property type="entry name" value="SERRATE RNA EFFECTOR MOLECULE HOMOLOG"/>
    <property type="match status" value="1"/>
</dbReference>
<dbReference type="Pfam" id="PF12066">
    <property type="entry name" value="SERRATE_Ars2_N"/>
    <property type="match status" value="1"/>
</dbReference>
<reference evidence="8" key="1">
    <citation type="submission" date="2021-01" db="EMBL/GenBank/DDBJ databases">
        <title>Phytophthora aleatoria, a newly-described species from Pinus radiata is distinct from Phytophthora cactorum isolates based on comparative genomics.</title>
        <authorList>
            <person name="Mcdougal R."/>
            <person name="Panda P."/>
            <person name="Williams N."/>
            <person name="Studholme D.J."/>
        </authorList>
    </citation>
    <scope>NUCLEOTIDE SEQUENCE</scope>
    <source>
        <strain evidence="8">NZFS 3830</strain>
    </source>
</reference>
<dbReference type="Pfam" id="PF04959">
    <property type="entry name" value="ARS2"/>
    <property type="match status" value="1"/>
</dbReference>
<evidence type="ECO:0000313" key="8">
    <source>
        <dbReference type="EMBL" id="KAG6950216.1"/>
    </source>
</evidence>
<evidence type="ECO:0000256" key="4">
    <source>
        <dbReference type="SAM" id="MobiDB-lite"/>
    </source>
</evidence>
<comment type="caution">
    <text evidence="8">The sequence shown here is derived from an EMBL/GenBank/DDBJ whole genome shotgun (WGS) entry which is preliminary data.</text>
</comment>
<dbReference type="OrthoDB" id="342064at2759"/>
<sequence>MVHERVPMAVRLLTIFLAIIATGTAGSGGIKSCDYGQEMFRSGTQVYFLITIGALVVIMFTVRVLVFDVRKLRLPKLRAFVIFDSVWLMFTFASAVAVAAAPVGTSVCSGVDKDIMILLEEVCEFHCSNIVTAIIAMFLTSVCIVFDILFTTGAIPVGSSEPPAEDFTFGETAGSPRSQKANANRGSAEAEPPMREDFPPMNGPYGPRDDFRRRSDSRDNYDMRFRGPRGRSRSRSPRRGRGDWESGPRFDESGPPRRDARASSLPEPLVSYKVWMMRQTDESSPEVYQQRYEEYKKKHVQRVLRAFFELHKRDEWLQERYSPALRHRVEKQKTTHQMNEAKQFGERVRSGAAKICLDEQPPAENGVNPLGEDFANDLENSARVLYVRRVPCACPVGTLSEAIKKAGGPYMHLYLSDPVKKSAFDFDRSAYIIYESAAAASDAMPKIHNTFVEDGNQFPPFRLQVSPHRARAPLKTPSYLSVPERLTADFTQSLSLAKALDARLFHGAEEKLARFGIEALLASEEVTQNYSSDKQKLDVVVAYLRRVHHYIYYAGVQCLDMGDIMHAHPALFCRPPPSARDIEEERARQDAAAKQEEAPTEENKSDAAEAGEKEPIGETAKAIGGWAAALDEKVQTYLKELAPEVVEAKRAKDRALVDEIEAREEAALESTYSNYGEKASDDGKHRCRLCTKLFKAMDFVKKHIRNKHPELVVDKIAEVGESYMWEQYREDEQHPMPPLETTNSMPGGAVLGGRAGGSNGGRNSGGYRGRPERDFGGGGRGFYRDDGYRGRGPPIRDDRMRRGSFDRPPRSPPRYNGGGYGRSPSRGPPPSGPPRVPDSELPVDPRQVSTSYRDLDNLQDTKVELSFDALDSLPPPKKKTKV</sequence>
<organism evidence="8 9">
    <name type="scientific">Phytophthora cactorum</name>
    <dbReference type="NCBI Taxonomy" id="29920"/>
    <lineage>
        <taxon>Eukaryota</taxon>
        <taxon>Sar</taxon>
        <taxon>Stramenopiles</taxon>
        <taxon>Oomycota</taxon>
        <taxon>Peronosporomycetes</taxon>
        <taxon>Peronosporales</taxon>
        <taxon>Peronosporaceae</taxon>
        <taxon>Phytophthora</taxon>
    </lineage>
</organism>
<keyword evidence="6" id="KW-0732">Signal</keyword>
<name>A0A8T1U1Q4_9STRA</name>
<feature type="compositionally biased region" description="Basic and acidic residues" evidence="4">
    <location>
        <begin position="207"/>
        <end position="225"/>
    </location>
</feature>
<keyword evidence="3" id="KW-0539">Nucleus</keyword>
<evidence type="ECO:0000313" key="9">
    <source>
        <dbReference type="Proteomes" id="UP000688947"/>
    </source>
</evidence>
<dbReference type="GO" id="GO:0031053">
    <property type="term" value="P:primary miRNA processing"/>
    <property type="evidence" value="ECO:0007669"/>
    <property type="project" value="TreeGrafter"/>
</dbReference>
<protein>
    <recommendedName>
        <fullName evidence="7">C2H2-type domain-containing protein</fullName>
    </recommendedName>
</protein>
<keyword evidence="5" id="KW-1133">Transmembrane helix</keyword>
<dbReference type="VEuPathDB" id="FungiDB:PC110_g1350"/>
<feature type="compositionally biased region" description="Gly residues" evidence="4">
    <location>
        <begin position="749"/>
        <end position="768"/>
    </location>
</feature>
<feature type="transmembrane region" description="Helical" evidence="5">
    <location>
        <begin position="79"/>
        <end position="101"/>
    </location>
</feature>
<evidence type="ECO:0000256" key="6">
    <source>
        <dbReference type="SAM" id="SignalP"/>
    </source>
</evidence>
<dbReference type="InterPro" id="IPR007042">
    <property type="entry name" value="SERRATE/Ars2_C"/>
</dbReference>
<comment type="subcellular location">
    <subcellularLocation>
        <location evidence="1">Nucleus</location>
    </subcellularLocation>
</comment>
<dbReference type="VEuPathDB" id="FungiDB:PC110_g1351"/>
<dbReference type="InterPro" id="IPR021933">
    <property type="entry name" value="SERRATE/Ars2_N"/>
</dbReference>
<feature type="compositionally biased region" description="Pro residues" evidence="4">
    <location>
        <begin position="826"/>
        <end position="836"/>
    </location>
</feature>
<keyword evidence="5" id="KW-0812">Transmembrane</keyword>
<feature type="transmembrane region" description="Helical" evidence="5">
    <location>
        <begin position="46"/>
        <end position="67"/>
    </location>
</feature>
<feature type="compositionally biased region" description="Basic and acidic residues" evidence="4">
    <location>
        <begin position="240"/>
        <end position="261"/>
    </location>
</feature>
<evidence type="ECO:0000256" key="1">
    <source>
        <dbReference type="ARBA" id="ARBA00004123"/>
    </source>
</evidence>
<dbReference type="PROSITE" id="PS00028">
    <property type="entry name" value="ZINC_FINGER_C2H2_1"/>
    <property type="match status" value="1"/>
</dbReference>
<comment type="similarity">
    <text evidence="2">Belongs to the ARS2 family.</text>
</comment>
<feature type="region of interest" description="Disordered" evidence="4">
    <location>
        <begin position="162"/>
        <end position="265"/>
    </location>
</feature>
<feature type="domain" description="C2H2-type" evidence="7">
    <location>
        <begin position="687"/>
        <end position="708"/>
    </location>
</feature>
<dbReference type="Proteomes" id="UP000688947">
    <property type="component" value="Unassembled WGS sequence"/>
</dbReference>
<feature type="chain" id="PRO_5035789200" description="C2H2-type domain-containing protein" evidence="6">
    <location>
        <begin position="26"/>
        <end position="882"/>
    </location>
</feature>
<dbReference type="PANTHER" id="PTHR13165">
    <property type="entry name" value="ARSENITE-RESISTANCE PROTEIN 2"/>
    <property type="match status" value="1"/>
</dbReference>
<dbReference type="EMBL" id="JAENGZ010001157">
    <property type="protein sequence ID" value="KAG6950216.1"/>
    <property type="molecule type" value="Genomic_DNA"/>
</dbReference>